<evidence type="ECO:0000256" key="4">
    <source>
        <dbReference type="SAM" id="MobiDB-lite"/>
    </source>
</evidence>
<evidence type="ECO:0000256" key="2">
    <source>
        <dbReference type="ARBA" id="ARBA00022679"/>
    </source>
</evidence>
<dbReference type="EMBL" id="LCWF01000067">
    <property type="protein sequence ID" value="KKY23479.1"/>
    <property type="molecule type" value="Genomic_DNA"/>
</dbReference>
<dbReference type="PANTHER" id="PTHR10983">
    <property type="entry name" value="1-ACYLGLYCEROL-3-PHOSPHATE ACYLTRANSFERASE-RELATED"/>
    <property type="match status" value="1"/>
</dbReference>
<dbReference type="GO" id="GO:0016746">
    <property type="term" value="F:acyltransferase activity"/>
    <property type="evidence" value="ECO:0007669"/>
    <property type="project" value="UniProtKB-KW"/>
</dbReference>
<dbReference type="SMART" id="SM00563">
    <property type="entry name" value="PlsC"/>
    <property type="match status" value="1"/>
</dbReference>
<gene>
    <name evidence="7" type="ORF">UCRPC4_g02927</name>
</gene>
<evidence type="ECO:0000259" key="6">
    <source>
        <dbReference type="SMART" id="SM00563"/>
    </source>
</evidence>
<dbReference type="CDD" id="cd07990">
    <property type="entry name" value="LPLAT_LCLAT1-like"/>
    <property type="match status" value="1"/>
</dbReference>
<keyword evidence="5" id="KW-0472">Membrane</keyword>
<feature type="domain" description="Phospholipid/glycerol acyltransferase" evidence="6">
    <location>
        <begin position="125"/>
        <end position="247"/>
    </location>
</feature>
<evidence type="ECO:0000256" key="3">
    <source>
        <dbReference type="ARBA" id="ARBA00023315"/>
    </source>
</evidence>
<keyword evidence="5" id="KW-0812">Transmembrane</keyword>
<comment type="similarity">
    <text evidence="1">Belongs to the 1-acyl-sn-glycerol-3-phosphate acyltransferase family.</text>
</comment>
<dbReference type="InterPro" id="IPR032098">
    <property type="entry name" value="Acyltransf_C"/>
</dbReference>
<evidence type="ECO:0000256" key="5">
    <source>
        <dbReference type="SAM" id="Phobius"/>
    </source>
</evidence>
<keyword evidence="5" id="KW-1133">Transmembrane helix</keyword>
<keyword evidence="3 7" id="KW-0012">Acyltransferase</keyword>
<protein>
    <submittedName>
        <fullName evidence="7">Putative phospholipid glycerol acyltransferase</fullName>
    </submittedName>
</protein>
<keyword evidence="2 7" id="KW-0808">Transferase</keyword>
<organism evidence="7 8">
    <name type="scientific">Phaeomoniella chlamydospora</name>
    <name type="common">Phaeoacremonium chlamydosporum</name>
    <dbReference type="NCBI Taxonomy" id="158046"/>
    <lineage>
        <taxon>Eukaryota</taxon>
        <taxon>Fungi</taxon>
        <taxon>Dikarya</taxon>
        <taxon>Ascomycota</taxon>
        <taxon>Pezizomycotina</taxon>
        <taxon>Eurotiomycetes</taxon>
        <taxon>Chaetothyriomycetidae</taxon>
        <taxon>Phaeomoniellales</taxon>
        <taxon>Phaeomoniellaceae</taxon>
        <taxon>Phaeomoniella</taxon>
    </lineage>
</organism>
<dbReference type="GO" id="GO:0005783">
    <property type="term" value="C:endoplasmic reticulum"/>
    <property type="evidence" value="ECO:0007669"/>
    <property type="project" value="TreeGrafter"/>
</dbReference>
<dbReference type="PANTHER" id="PTHR10983:SF16">
    <property type="entry name" value="LYSOCARDIOLIPIN ACYLTRANSFERASE 1"/>
    <property type="match status" value="1"/>
</dbReference>
<evidence type="ECO:0000313" key="7">
    <source>
        <dbReference type="EMBL" id="KKY23479.1"/>
    </source>
</evidence>
<reference evidence="7 8" key="2">
    <citation type="submission" date="2015-05" db="EMBL/GenBank/DDBJ databases">
        <authorList>
            <person name="Morales-Cruz A."/>
            <person name="Amrine K.C."/>
            <person name="Cantu D."/>
        </authorList>
    </citation>
    <scope>NUCLEOTIDE SEQUENCE [LARGE SCALE GENOMIC DNA]</scope>
    <source>
        <strain evidence="7">UCRPC4</strain>
    </source>
</reference>
<dbReference type="Proteomes" id="UP000053317">
    <property type="component" value="Unassembled WGS sequence"/>
</dbReference>
<accession>A0A0G2EMC3</accession>
<comment type="caution">
    <text evidence="7">The sequence shown here is derived from an EMBL/GenBank/DDBJ whole genome shotgun (WGS) entry which is preliminary data.</text>
</comment>
<reference evidence="7 8" key="1">
    <citation type="submission" date="2015-05" db="EMBL/GenBank/DDBJ databases">
        <title>Distinctive expansion of gene families associated with plant cell wall degradation and secondary metabolism in the genomes of grapevine trunk pathogens.</title>
        <authorList>
            <person name="Lawrence D.P."/>
            <person name="Travadon R."/>
            <person name="Rolshausen P.E."/>
            <person name="Baumgartner K."/>
        </authorList>
    </citation>
    <scope>NUCLEOTIDE SEQUENCE [LARGE SCALE GENOMIC DNA]</scope>
    <source>
        <strain evidence="7">UCRPC4</strain>
    </source>
</reference>
<keyword evidence="8" id="KW-1185">Reference proteome</keyword>
<dbReference type="OrthoDB" id="189226at2759"/>
<evidence type="ECO:0000256" key="1">
    <source>
        <dbReference type="ARBA" id="ARBA00008655"/>
    </source>
</evidence>
<feature type="transmembrane region" description="Helical" evidence="5">
    <location>
        <begin position="369"/>
        <end position="390"/>
    </location>
</feature>
<feature type="transmembrane region" description="Helical" evidence="5">
    <location>
        <begin position="139"/>
        <end position="157"/>
    </location>
</feature>
<evidence type="ECO:0000313" key="8">
    <source>
        <dbReference type="Proteomes" id="UP000053317"/>
    </source>
</evidence>
<feature type="transmembrane region" description="Helical" evidence="5">
    <location>
        <begin position="72"/>
        <end position="93"/>
    </location>
</feature>
<dbReference type="Pfam" id="PF16076">
    <property type="entry name" value="Acyltransf_C"/>
    <property type="match status" value="1"/>
</dbReference>
<dbReference type="SUPFAM" id="SSF69593">
    <property type="entry name" value="Glycerol-3-phosphate (1)-acyltransferase"/>
    <property type="match status" value="1"/>
</dbReference>
<feature type="transmembrane region" description="Helical" evidence="5">
    <location>
        <begin position="44"/>
        <end position="65"/>
    </location>
</feature>
<dbReference type="GO" id="GO:0036149">
    <property type="term" value="P:phosphatidylinositol acyl-chain remodeling"/>
    <property type="evidence" value="ECO:0007669"/>
    <property type="project" value="TreeGrafter"/>
</dbReference>
<dbReference type="InterPro" id="IPR002123">
    <property type="entry name" value="Plipid/glycerol_acylTrfase"/>
</dbReference>
<name>A0A0G2EMC3_PHACM</name>
<sequence length="667" mass="74685">MPTPKVDAGAGFSTAVQKAPKASDKQLQHGPASQVARSVGMGSFMLTGIMAINLTQMIGTPLYLINQDWYNAWIAFTKQSVGLLFTTMIQFWAPTNVVISGDKSMRGQLLKTVQGNLFCDFPERLVFIANHQIYTDWLYLWWIAYASGMHGRIYIVLKESLRRIPLIGWGMQFSKFIFLKRNWEQDKPNLARHLKHLNDPKEPMWLTIFPEGTNLAPSTRRASNKWAQKQGINDLRHCLLPRSTGLHFILEQLKDTTEWVYDCTIGYEGVPRGQYAQDIYTLRAQYAGGRRPKSVSMHFRRFKVSSIPLSDANAFDKWLRARWAEKDNLLEYYMQNGQFPADAGAEKYSDGRIRRGAGHIQTQVKTTKWYEFLQVFAPMGLLAMVLYSFYGDLPKRIIKSLQRQAILNKIEYVKRGTQQVTSINQGNVSGPKFTISNKEMAILKKAMAEKNVTINQEAIQKALNSGLFLPKDGLPINGKNQVAITDAAIKQASQIFGAGKGLTSAEKRARARQRLEAQRQQAKENGSTPALAMLPPKKAIKAPPMQKQIALKPAIAQPSKDVVPSKNASKPSHSAKSTSTSIGPAKVSSAQVKKHSLRNIGIVLDEVHPETRNQTEAFSQTTPAIEICAQAWDNTGRAYNPKAYSIFQTPWSAEINNQSETHSAAQT</sequence>
<feature type="region of interest" description="Disordered" evidence="4">
    <location>
        <begin position="554"/>
        <end position="590"/>
    </location>
</feature>
<proteinExistence type="inferred from homology"/>
<dbReference type="Pfam" id="PF01553">
    <property type="entry name" value="Acyltransferase"/>
    <property type="match status" value="1"/>
</dbReference>
<feature type="compositionally biased region" description="Polar residues" evidence="4">
    <location>
        <begin position="566"/>
        <end position="582"/>
    </location>
</feature>
<dbReference type="AlphaFoldDB" id="A0A0G2EMC3"/>